<accession>A0A0P7CNB9</accession>
<dbReference type="PANTHER" id="PTHR30486">
    <property type="entry name" value="TWITCHING MOTILITY PROTEIN PILT"/>
    <property type="match status" value="1"/>
</dbReference>
<dbReference type="AlphaFoldDB" id="A0A0P7CNB9"/>
<evidence type="ECO:0000259" key="2">
    <source>
        <dbReference type="Pfam" id="PF00437"/>
    </source>
</evidence>
<evidence type="ECO:0000313" key="4">
    <source>
        <dbReference type="Proteomes" id="UP000237230"/>
    </source>
</evidence>
<dbReference type="Gene3D" id="3.40.50.300">
    <property type="entry name" value="P-loop containing nucleotide triphosphate hydrolases"/>
    <property type="match status" value="1"/>
</dbReference>
<name>A0A0P7CNB9_PSEPU</name>
<comment type="caution">
    <text evidence="3">The sequence shown here is derived from an EMBL/GenBank/DDBJ whole genome shotgun (WGS) entry which is preliminary data.</text>
</comment>
<sequence length="314" mass="34429">MSLIADAEFVDLYLGHDFADVKGLAGQPRKAAAPPEWLTEIQELRARCLHQYETTREPEFALVLEDRVLLRVTYNLDVFTKPFFVLNRSRATIIPLEDLGLPDHIYECLLAEETRGLVYFAGEMGTGKTSSAASAVKARLTSRGGLGLTVEDPPETLLQGEHGSGRCIQLPVSRMQGGYSETLIRALRTRADLILVGEVRDTATAAEVIKASINGHLIFSTGHGGSIGSSIQRLAVLAEPIMPNALEVLSQGLTVVIHQTLLRPDHGQPRLTLQTLSLTLDDAPSIREKIRSGHLQMIEQDIVTQSNRSLWHGQ</sequence>
<reference evidence="3 4" key="1">
    <citation type="submission" date="2016-08" db="EMBL/GenBank/DDBJ databases">
        <authorList>
            <person name="Seilhamer J.J."/>
        </authorList>
    </citation>
    <scope>NUCLEOTIDE SEQUENCE [LARGE SCALE GENOMIC DNA]</scope>
    <source>
        <strain evidence="3 4">KH-21-114</strain>
    </source>
</reference>
<dbReference type="OrthoDB" id="5442742at2"/>
<dbReference type="InterPro" id="IPR050921">
    <property type="entry name" value="T4SS_GSP_E_ATPase"/>
</dbReference>
<dbReference type="SUPFAM" id="SSF52540">
    <property type="entry name" value="P-loop containing nucleoside triphosphate hydrolases"/>
    <property type="match status" value="1"/>
</dbReference>
<dbReference type="GO" id="GO:0016887">
    <property type="term" value="F:ATP hydrolysis activity"/>
    <property type="evidence" value="ECO:0007669"/>
    <property type="project" value="InterPro"/>
</dbReference>
<dbReference type="PANTHER" id="PTHR30486:SF6">
    <property type="entry name" value="TYPE IV PILUS RETRACTATION ATPASE PILT"/>
    <property type="match status" value="1"/>
</dbReference>
<gene>
    <name evidence="3" type="ORF">BGP84_06240</name>
</gene>
<dbReference type="GeneID" id="93676529"/>
<feature type="domain" description="Bacterial type II secretion system protein E" evidence="2">
    <location>
        <begin position="96"/>
        <end position="265"/>
    </location>
</feature>
<dbReference type="RefSeq" id="WP_023628938.1">
    <property type="nucleotide sequence ID" value="NZ_CAKNBT010000061.1"/>
</dbReference>
<dbReference type="Pfam" id="PF00437">
    <property type="entry name" value="T2SSE"/>
    <property type="match status" value="1"/>
</dbReference>
<organism evidence="3 4">
    <name type="scientific">Pseudomonas putida</name>
    <name type="common">Arthrobacter siderocapsulatus</name>
    <dbReference type="NCBI Taxonomy" id="303"/>
    <lineage>
        <taxon>Bacteria</taxon>
        <taxon>Pseudomonadati</taxon>
        <taxon>Pseudomonadota</taxon>
        <taxon>Gammaproteobacteria</taxon>
        <taxon>Pseudomonadales</taxon>
        <taxon>Pseudomonadaceae</taxon>
        <taxon>Pseudomonas</taxon>
    </lineage>
</organism>
<reference evidence="3 4" key="2">
    <citation type="submission" date="2018-03" db="EMBL/GenBank/DDBJ databases">
        <title>Draft genome of Pseudomonas putida strain KH-21-114.</title>
        <authorList>
            <person name="Yoshizawa S."/>
            <person name="Khan N.H."/>
            <person name="Nishimura M."/>
            <person name="Chiura H.X."/>
            <person name="Ogura Y."/>
            <person name="Hayashi T."/>
            <person name="Kogure K."/>
        </authorList>
    </citation>
    <scope>NUCLEOTIDE SEQUENCE [LARGE SCALE GENOMIC DNA]</scope>
    <source>
        <strain evidence="3 4">KH-21-114</strain>
    </source>
</reference>
<dbReference type="EMBL" id="MINH01000019">
    <property type="protein sequence ID" value="POG09348.1"/>
    <property type="molecule type" value="Genomic_DNA"/>
</dbReference>
<protein>
    <submittedName>
        <fullName evidence="3">Twitching motility protein PilT</fullName>
    </submittedName>
</protein>
<evidence type="ECO:0000313" key="3">
    <source>
        <dbReference type="EMBL" id="POG09348.1"/>
    </source>
</evidence>
<evidence type="ECO:0000256" key="1">
    <source>
        <dbReference type="ARBA" id="ARBA00006611"/>
    </source>
</evidence>
<proteinExistence type="inferred from homology"/>
<dbReference type="InterPro" id="IPR001482">
    <property type="entry name" value="T2SS/T4SS_dom"/>
</dbReference>
<dbReference type="InterPro" id="IPR027417">
    <property type="entry name" value="P-loop_NTPase"/>
</dbReference>
<comment type="similarity">
    <text evidence="1">Belongs to the GSP E family.</text>
</comment>
<dbReference type="Proteomes" id="UP000237230">
    <property type="component" value="Unassembled WGS sequence"/>
</dbReference>